<keyword evidence="4" id="KW-1185">Reference proteome</keyword>
<feature type="domain" description="DUF7827" evidence="2">
    <location>
        <begin position="245"/>
        <end position="353"/>
    </location>
</feature>
<comment type="caution">
    <text evidence="3">The sequence shown here is derived from an EMBL/GenBank/DDBJ whole genome shotgun (WGS) entry which is preliminary data.</text>
</comment>
<accession>A0ABD5PSL9</accession>
<feature type="region of interest" description="Disordered" evidence="1">
    <location>
        <begin position="649"/>
        <end position="717"/>
    </location>
</feature>
<gene>
    <name evidence="3" type="ORF">ACFO5R_16480</name>
</gene>
<sequence>MIRNRLDADTHRPIVVTFIVFGAVLAGSVAFAGAASAEYGSPATEDASFDDGAALAEADPIWLGQTVVVETYGSDAQIHEGFDDDGEVVATVFAGDHEAAPDGVVFETADLETGRAYTIVPQNESAPGAAEATFRFEREDLDAAFETDVVTREAESVALTFESDRDAQNVEVTADGLSAGDLADVFSSHAATDDEEGSLTLGSVGGDDTLALDPSDVDPGTYAFEFAVTDTNATATATIEVVDEDPERAFADAPVAGERGSIVEVPIELEYVDEGAVRLGDRETVGFESIVEFDVEGDRDEITLLLNTHVAGSEPQAQYDEDGWGVVEGDVEIDAETVYPDDPFETPIEAGDYPLVLGDRRAGEGIGTVEDRSSLSIDRRTPPGTFSVYTAPAEDEVVGLESLQAATITDADEGRIARHDHLLVRVDDFGAGGAVDLVSRLAEGIGERGESDGTDVSPLIASEGIYLEVVELEPGPNEEATVWNSSDDLAVRAANVEHYRGDLVGAIEYDDLDLSPFESYEVRFKVTPESSYIDDPDLELEQTAEFEFVERDLEWSEGAETLGTTAGASPRAWTNVAPGTTIETSLRTHDGFDTAAATVESRDDGYRYVEPTYDLGDQSPGAEYELTATDAVYTDLEATLVGDVVEAAPAEGDEPTEDGGSDGSDDGTGGGDGADETDNDTGGTDADENGTASDAIDDAVESGEDGSGDDATSGFGPAVAVGSLLAATIAVLRRRPDR</sequence>
<feature type="compositionally biased region" description="Acidic residues" evidence="1">
    <location>
        <begin position="695"/>
        <end position="708"/>
    </location>
</feature>
<dbReference type="Proteomes" id="UP001595898">
    <property type="component" value="Unassembled WGS sequence"/>
</dbReference>
<evidence type="ECO:0000256" key="1">
    <source>
        <dbReference type="SAM" id="MobiDB-lite"/>
    </source>
</evidence>
<evidence type="ECO:0000313" key="4">
    <source>
        <dbReference type="Proteomes" id="UP001595898"/>
    </source>
</evidence>
<evidence type="ECO:0000259" key="2">
    <source>
        <dbReference type="Pfam" id="PF25162"/>
    </source>
</evidence>
<dbReference type="InterPro" id="IPR057149">
    <property type="entry name" value="DUF7827"/>
</dbReference>
<protein>
    <recommendedName>
        <fullName evidence="2">DUF7827 domain-containing protein</fullName>
    </recommendedName>
</protein>
<proteinExistence type="predicted"/>
<organism evidence="3 4">
    <name type="scientific">Halosolutus amylolyticus</name>
    <dbReference type="NCBI Taxonomy" id="2932267"/>
    <lineage>
        <taxon>Archaea</taxon>
        <taxon>Methanobacteriati</taxon>
        <taxon>Methanobacteriota</taxon>
        <taxon>Stenosarchaea group</taxon>
        <taxon>Halobacteria</taxon>
        <taxon>Halobacteriales</taxon>
        <taxon>Natrialbaceae</taxon>
        <taxon>Halosolutus</taxon>
    </lineage>
</organism>
<name>A0ABD5PSL9_9EURY</name>
<dbReference type="EMBL" id="JBHSFA010000007">
    <property type="protein sequence ID" value="MFC4543529.1"/>
    <property type="molecule type" value="Genomic_DNA"/>
</dbReference>
<dbReference type="Pfam" id="PF25162">
    <property type="entry name" value="DUF7827"/>
    <property type="match status" value="1"/>
</dbReference>
<dbReference type="AlphaFoldDB" id="A0ABD5PSL9"/>
<reference evidence="3 4" key="1">
    <citation type="journal article" date="2019" name="Int. J. Syst. Evol. Microbiol.">
        <title>The Global Catalogue of Microorganisms (GCM) 10K type strain sequencing project: providing services to taxonomists for standard genome sequencing and annotation.</title>
        <authorList>
            <consortium name="The Broad Institute Genomics Platform"/>
            <consortium name="The Broad Institute Genome Sequencing Center for Infectious Disease"/>
            <person name="Wu L."/>
            <person name="Ma J."/>
        </authorList>
    </citation>
    <scope>NUCLEOTIDE SEQUENCE [LARGE SCALE GENOMIC DNA]</scope>
    <source>
        <strain evidence="3 4">WLHS5</strain>
    </source>
</reference>
<evidence type="ECO:0000313" key="3">
    <source>
        <dbReference type="EMBL" id="MFC4543529.1"/>
    </source>
</evidence>
<feature type="compositionally biased region" description="Acidic residues" evidence="1">
    <location>
        <begin position="651"/>
        <end position="665"/>
    </location>
</feature>
<dbReference type="RefSeq" id="WP_250139800.1">
    <property type="nucleotide sequence ID" value="NZ_JALIQP010000002.1"/>
</dbReference>